<feature type="region of interest" description="Disordered" evidence="1">
    <location>
        <begin position="1"/>
        <end position="20"/>
    </location>
</feature>
<reference evidence="2 3" key="1">
    <citation type="submission" date="2017-10" db="EMBL/GenBank/DDBJ databases">
        <title>Comparative genomics in systemic dimorphic fungi from Ajellomycetaceae.</title>
        <authorList>
            <person name="Munoz J.F."/>
            <person name="Mcewen J.G."/>
            <person name="Clay O.K."/>
            <person name="Cuomo C.A."/>
        </authorList>
    </citation>
    <scope>NUCLEOTIDE SEQUENCE [LARGE SCALE GENOMIC DNA]</scope>
    <source>
        <strain evidence="2 3">UAMH7299</strain>
    </source>
</reference>
<dbReference type="PANTHER" id="PTHR37535">
    <property type="entry name" value="FLUG DOMAIN PROTEIN"/>
    <property type="match status" value="1"/>
</dbReference>
<name>A0A2B7Z135_POLH7</name>
<evidence type="ECO:0000313" key="2">
    <source>
        <dbReference type="EMBL" id="PGH27130.1"/>
    </source>
</evidence>
<sequence>MPKKLTAEERDQRADEAGFDPDKFKLDGERVLRELEPSTCRDYNGFIYQKLHKHVPLSLEQHQRDYVMIKHFKNLIQQLWQNDWYEFPYPLYRVYLSVLLKMCMYSSARVGEYVESTGRAGSGRGLYVPEGLTFLVIHNGKGQSEIIVRPKRDAKNMSKRKTSSDPRHPMQEDIETLPLYLNPVLEPLAIYLARGLFRDFKTVDEILALEPPPGEEYEIALGHLDEPKDILKQPVAWFPAVADINGKGTPFFEKISDEGPTGEILTASWLDKELGKLGRRAGYDKLISIHDMCAETLVRTNENGYGIEELMWFAGHGGNPRIFFESYMSSTSSVQGVPNILKDS</sequence>
<dbReference type="OrthoDB" id="4201960at2759"/>
<dbReference type="PANTHER" id="PTHR37535:SF3">
    <property type="entry name" value="FLUG DOMAIN-CONTAINING PROTEIN"/>
    <property type="match status" value="1"/>
</dbReference>
<dbReference type="EMBL" id="PDNA01000009">
    <property type="protein sequence ID" value="PGH27130.1"/>
    <property type="molecule type" value="Genomic_DNA"/>
</dbReference>
<keyword evidence="3" id="KW-1185">Reference proteome</keyword>
<evidence type="ECO:0000256" key="1">
    <source>
        <dbReference type="SAM" id="MobiDB-lite"/>
    </source>
</evidence>
<dbReference type="STRING" id="1447883.A0A2B7Z135"/>
<evidence type="ECO:0000313" key="3">
    <source>
        <dbReference type="Proteomes" id="UP000224634"/>
    </source>
</evidence>
<dbReference type="AlphaFoldDB" id="A0A2B7Z135"/>
<dbReference type="Proteomes" id="UP000224634">
    <property type="component" value="Unassembled WGS sequence"/>
</dbReference>
<protein>
    <submittedName>
        <fullName evidence="2">Uncharacterized protein</fullName>
    </submittedName>
</protein>
<accession>A0A2B7Z135</accession>
<comment type="caution">
    <text evidence="2">The sequence shown here is derived from an EMBL/GenBank/DDBJ whole genome shotgun (WGS) entry which is preliminary data.</text>
</comment>
<proteinExistence type="predicted"/>
<gene>
    <name evidence="2" type="ORF">AJ80_01086</name>
</gene>
<organism evidence="2 3">
    <name type="scientific">Polytolypa hystricis (strain UAMH7299)</name>
    <dbReference type="NCBI Taxonomy" id="1447883"/>
    <lineage>
        <taxon>Eukaryota</taxon>
        <taxon>Fungi</taxon>
        <taxon>Dikarya</taxon>
        <taxon>Ascomycota</taxon>
        <taxon>Pezizomycotina</taxon>
        <taxon>Eurotiomycetes</taxon>
        <taxon>Eurotiomycetidae</taxon>
        <taxon>Onygenales</taxon>
        <taxon>Onygenales incertae sedis</taxon>
        <taxon>Polytolypa</taxon>
    </lineage>
</organism>